<dbReference type="eggNOG" id="ENOG502RY34">
    <property type="taxonomic scope" value="Eukaryota"/>
</dbReference>
<dbReference type="Proteomes" id="UP000027238">
    <property type="component" value="Unassembled WGS sequence"/>
</dbReference>
<evidence type="ECO:0000256" key="2">
    <source>
        <dbReference type="SAM" id="SignalP"/>
    </source>
</evidence>
<dbReference type="Pfam" id="PF24086">
    <property type="entry name" value="DUF7371"/>
    <property type="match status" value="1"/>
</dbReference>
<evidence type="ECO:0000313" key="5">
    <source>
        <dbReference type="Proteomes" id="UP000027238"/>
    </source>
</evidence>
<proteinExistence type="predicted"/>
<organism evidence="4 5">
    <name type="scientific">Colletotrichum sublineola</name>
    <name type="common">Sorghum anthracnose fungus</name>
    <dbReference type="NCBI Taxonomy" id="1173701"/>
    <lineage>
        <taxon>Eukaryota</taxon>
        <taxon>Fungi</taxon>
        <taxon>Dikarya</taxon>
        <taxon>Ascomycota</taxon>
        <taxon>Pezizomycotina</taxon>
        <taxon>Sordariomycetes</taxon>
        <taxon>Hypocreomycetidae</taxon>
        <taxon>Glomerellales</taxon>
        <taxon>Glomerellaceae</taxon>
        <taxon>Colletotrichum</taxon>
        <taxon>Colletotrichum graminicola species complex</taxon>
    </lineage>
</organism>
<dbReference type="OrthoDB" id="5385013at2759"/>
<name>A0A066XLN3_COLSU</name>
<dbReference type="HOGENOM" id="CLU_297896_0_0_1"/>
<gene>
    <name evidence="4" type="ORF">CSUB01_08967</name>
</gene>
<accession>A0A066XLN3</accession>
<feature type="region of interest" description="Disordered" evidence="1">
    <location>
        <begin position="515"/>
        <end position="536"/>
    </location>
</feature>
<reference evidence="5" key="1">
    <citation type="journal article" date="2014" name="Genome Announc.">
        <title>Draft genome sequence of Colletotrichum sublineola, a destructive pathogen of cultivated sorghum.</title>
        <authorList>
            <person name="Baroncelli R."/>
            <person name="Sanz-Martin J.M."/>
            <person name="Rech G.E."/>
            <person name="Sukno S.A."/>
            <person name="Thon M.R."/>
        </authorList>
    </citation>
    <scope>NUCLEOTIDE SEQUENCE [LARGE SCALE GENOMIC DNA]</scope>
    <source>
        <strain evidence="5">TX430BB</strain>
    </source>
</reference>
<dbReference type="OMA" id="SAYRWNE"/>
<evidence type="ECO:0000259" key="3">
    <source>
        <dbReference type="Pfam" id="PF24086"/>
    </source>
</evidence>
<protein>
    <recommendedName>
        <fullName evidence="3">DUF7371 domain-containing protein</fullName>
    </recommendedName>
</protein>
<dbReference type="AlphaFoldDB" id="A0A066XLN3"/>
<keyword evidence="2" id="KW-0732">Signal</keyword>
<dbReference type="InterPro" id="IPR055795">
    <property type="entry name" value="DUF7371"/>
</dbReference>
<keyword evidence="5" id="KW-1185">Reference proteome</keyword>
<sequence>MRASLVPMSALVAGVFAQPTCPAAATTTVFVTVDSANDVGPSVVVQTVTATVPPSAQFPWSPASSSIPATLTVTIDSYDPPAGGSQFTGPKPWESSPTQPTALTVVTATVYSPSLATSVGVPPASAGNDGTGGQQTPTGALSVPPAFPWNPTTTSTTSCPFATASPGSVGNAAGFTVITTTLHRTNAYPGQATPSVDTVVATFTVTFPQPAATSSVPGSALTAGVSEPGSGELFTYTVTAPAGSAPTAADSPSGPGDGASVTSFTTTLYRTRPGSVSGTPIVDALVTCFTVTFPSATGTGPAVTGVPAASTAVPGGAPGGVVPGGSVGTTTRYIPTMVPGPDGSLSYSIQTVVSTFTSPSAIFPSTAGSGVTTTIIPAYPSGIPSDGDATVVTTTLYAPLPSASTGNQPTDPSDPSIVVFTLTVPQPSAGGPVTYTTVLPSNPGNVGIGGASSPAASTITVIQPTPGPGSSTTVPGSDMATSIPGSYGDPVASGIPISGAPVSGIPASGGSVPGGVFPSGQTPVSPSAGSGSPQGTLGAPVTVTVSPGGIGATATNNFPGGYSDPVQTGLPPFIPGPAVTLTVSQLTPAAGGSTSIVGVPTSLAGVPTSAVGVPTSLLGGYGSVVVVDPATLASLPQASPSVITLWPVASSINSALPGAATKTSCSSTLSSGSASTAVLTSTLINVVADATTTYTFPYESLVTTVDASNDASSIGGVIPVATGAASTIIGSASVTGSAIGSVVISSFTSVIVSPVTSAVVSPVASDAVTSVTSAVVSSITSAVGVSTWQSVIVQSSVIQVFTTGVFTSVVQPTALHKRYLNTTATAVTPVSTPICTGTTEVGNLNMDFDDVPSGPFFNPHHRFWFSKGFLVGPTPLMPFIPSSGGRLVEFVPPVLSNSSADGVSGDTAQIGMGKLASSPCFQFDFLGVNLGCHSNSAVPNQLCVFTFTGYRWDASQAKEIEAASQEAWVNACNQSSDCPLTTFSALGFTGLSSILVTLHVDGRPQVWWADDLRVSWTKNDCATANCRRQAQPEASQLHSGPTWFWTPSGLRILSSSRINLHLLG</sequence>
<dbReference type="EMBL" id="JMSE01000394">
    <property type="protein sequence ID" value="KDN70103.1"/>
    <property type="molecule type" value="Genomic_DNA"/>
</dbReference>
<feature type="chain" id="PRO_5001630380" description="DUF7371 domain-containing protein" evidence="2">
    <location>
        <begin position="18"/>
        <end position="1064"/>
    </location>
</feature>
<evidence type="ECO:0000256" key="1">
    <source>
        <dbReference type="SAM" id="MobiDB-lite"/>
    </source>
</evidence>
<feature type="domain" description="DUF7371" evidence="3">
    <location>
        <begin position="840"/>
        <end position="1027"/>
    </location>
</feature>
<evidence type="ECO:0000313" key="4">
    <source>
        <dbReference type="EMBL" id="KDN70103.1"/>
    </source>
</evidence>
<feature type="compositionally biased region" description="Polar residues" evidence="1">
    <location>
        <begin position="521"/>
        <end position="535"/>
    </location>
</feature>
<feature type="region of interest" description="Disordered" evidence="1">
    <location>
        <begin position="78"/>
        <end position="99"/>
    </location>
</feature>
<comment type="caution">
    <text evidence="4">The sequence shown here is derived from an EMBL/GenBank/DDBJ whole genome shotgun (WGS) entry which is preliminary data.</text>
</comment>
<feature type="signal peptide" evidence="2">
    <location>
        <begin position="1"/>
        <end position="17"/>
    </location>
</feature>